<dbReference type="Pfam" id="PF13906">
    <property type="entry name" value="AA_permease_C"/>
    <property type="match status" value="1"/>
</dbReference>
<dbReference type="InterPro" id="IPR029485">
    <property type="entry name" value="CAT_C"/>
</dbReference>
<evidence type="ECO:0000256" key="1">
    <source>
        <dbReference type="ARBA" id="ARBA00004141"/>
    </source>
</evidence>
<feature type="transmembrane region" description="Helical" evidence="6">
    <location>
        <begin position="458"/>
        <end position="477"/>
    </location>
</feature>
<evidence type="ECO:0000256" key="5">
    <source>
        <dbReference type="ARBA" id="ARBA00023136"/>
    </source>
</evidence>
<sequence>MMGSGIYVISPEVAKKAGPACVLSYMIAGIASMLAALAYAEFGVRFPRAGSAYSYVYFSMGEFLAFIVGWNVILENTLAISAVIQACGAYIDSLMNGAISKFIISNIGTLTTDVEHSYFNTEPRLLAIAIMLVFVVILLLGTSGTSSVGNVLCAINIGMLLMIVAIGIWKGDVRNWTNASTGGFFPKGWQGVFSAASMCFFSYGGFDAISAAGEEAKDPRRSMPIATIVAMMTVTVLYTAVAACLTLLRNWTQISQNDGFPDAMQHNEVYWAKYLVTIGAMCGMTTVSVVTLYTIVRAAYSMAEDGLLCPLFAVISKRTQVPQYSMLIFACVSTTIAVFFNIETIVDMLSIGTLMAYMMVTCGLVVYRYCGTGDVSLEFRRFPRLNRVRPPFIGQRAFVYLNLALIIALSFILSFAVQGLWNDPTYLSQITAGTLILVLTSLLSALEEVPDPCQTYRMPLMPWMAVVSIMVNCVLMSTLPGITWVRLIVWLLIGSIIYFTYGIRNSELERRYAACGKNPENNIAL</sequence>
<dbReference type="Proteomes" id="UP000694867">
    <property type="component" value="Unplaced"/>
</dbReference>
<keyword evidence="8" id="KW-1185">Reference proteome</keyword>
<feature type="transmembrane region" description="Helical" evidence="6">
    <location>
        <begin position="52"/>
        <end position="73"/>
    </location>
</feature>
<reference evidence="9" key="1">
    <citation type="submission" date="2025-08" db="UniProtKB">
        <authorList>
            <consortium name="RefSeq"/>
        </authorList>
    </citation>
    <scope>IDENTIFICATION</scope>
</reference>
<feature type="transmembrane region" description="Helical" evidence="6">
    <location>
        <begin position="225"/>
        <end position="251"/>
    </location>
</feature>
<proteinExistence type="predicted"/>
<dbReference type="GO" id="GO:0015171">
    <property type="term" value="F:amino acid transmembrane transporter activity"/>
    <property type="evidence" value="ECO:0007669"/>
    <property type="project" value="TreeGrafter"/>
</dbReference>
<dbReference type="GO" id="GO:0005886">
    <property type="term" value="C:plasma membrane"/>
    <property type="evidence" value="ECO:0007669"/>
    <property type="project" value="TreeGrafter"/>
</dbReference>
<name>A0AAJ6VUX9_9ACAR</name>
<feature type="transmembrane region" description="Helical" evidence="6">
    <location>
        <begin position="148"/>
        <end position="169"/>
    </location>
</feature>
<dbReference type="Gene3D" id="1.20.1740.10">
    <property type="entry name" value="Amino acid/polyamine transporter I"/>
    <property type="match status" value="1"/>
</dbReference>
<keyword evidence="3 6" id="KW-0812">Transmembrane</keyword>
<comment type="subcellular location">
    <subcellularLocation>
        <location evidence="1">Membrane</location>
        <topology evidence="1">Multi-pass membrane protein</topology>
    </subcellularLocation>
</comment>
<feature type="domain" description="Cationic amino acid transporter C-terminal" evidence="7">
    <location>
        <begin position="456"/>
        <end position="506"/>
    </location>
</feature>
<feature type="transmembrane region" description="Helical" evidence="6">
    <location>
        <begin position="189"/>
        <end position="213"/>
    </location>
</feature>
<evidence type="ECO:0000259" key="7">
    <source>
        <dbReference type="Pfam" id="PF13906"/>
    </source>
</evidence>
<accession>A0AAJ6VUX9</accession>
<dbReference type="InterPro" id="IPR002293">
    <property type="entry name" value="AA/rel_permease1"/>
</dbReference>
<feature type="transmembrane region" description="Helical" evidence="6">
    <location>
        <begin position="22"/>
        <end position="40"/>
    </location>
</feature>
<feature type="transmembrane region" description="Helical" evidence="6">
    <location>
        <begin position="354"/>
        <end position="377"/>
    </location>
</feature>
<feature type="transmembrane region" description="Helical" evidence="6">
    <location>
        <begin position="271"/>
        <end position="296"/>
    </location>
</feature>
<feature type="transmembrane region" description="Helical" evidence="6">
    <location>
        <begin position="398"/>
        <end position="420"/>
    </location>
</feature>
<dbReference type="KEGG" id="goe:100902006"/>
<feature type="transmembrane region" description="Helical" evidence="6">
    <location>
        <begin position="483"/>
        <end position="501"/>
    </location>
</feature>
<evidence type="ECO:0000313" key="9">
    <source>
        <dbReference type="RefSeq" id="XP_003738749.2"/>
    </source>
</evidence>
<evidence type="ECO:0000256" key="6">
    <source>
        <dbReference type="SAM" id="Phobius"/>
    </source>
</evidence>
<evidence type="ECO:0000256" key="4">
    <source>
        <dbReference type="ARBA" id="ARBA00022989"/>
    </source>
</evidence>
<dbReference type="AlphaFoldDB" id="A0AAJ6VUX9"/>
<keyword evidence="2" id="KW-0813">Transport</keyword>
<evidence type="ECO:0000256" key="2">
    <source>
        <dbReference type="ARBA" id="ARBA00022448"/>
    </source>
</evidence>
<dbReference type="Pfam" id="PF13520">
    <property type="entry name" value="AA_permease_2"/>
    <property type="match status" value="1"/>
</dbReference>
<dbReference type="PIRSF" id="PIRSF006060">
    <property type="entry name" value="AA_transporter"/>
    <property type="match status" value="1"/>
</dbReference>
<protein>
    <submittedName>
        <fullName evidence="9">Cationic amino acid transporter 4</fullName>
    </submittedName>
</protein>
<keyword evidence="5 6" id="KW-0472">Membrane</keyword>
<gene>
    <name evidence="9" type="primary">LOC100902006</name>
</gene>
<evidence type="ECO:0000256" key="3">
    <source>
        <dbReference type="ARBA" id="ARBA00022692"/>
    </source>
</evidence>
<dbReference type="PANTHER" id="PTHR43243">
    <property type="entry name" value="INNER MEMBRANE TRANSPORTER YGJI-RELATED"/>
    <property type="match status" value="1"/>
</dbReference>
<feature type="transmembrane region" description="Helical" evidence="6">
    <location>
        <begin position="324"/>
        <end position="342"/>
    </location>
</feature>
<keyword evidence="4 6" id="KW-1133">Transmembrane helix</keyword>
<dbReference type="GeneID" id="100902006"/>
<organism evidence="8 9">
    <name type="scientific">Galendromus occidentalis</name>
    <name type="common">western predatory mite</name>
    <dbReference type="NCBI Taxonomy" id="34638"/>
    <lineage>
        <taxon>Eukaryota</taxon>
        <taxon>Metazoa</taxon>
        <taxon>Ecdysozoa</taxon>
        <taxon>Arthropoda</taxon>
        <taxon>Chelicerata</taxon>
        <taxon>Arachnida</taxon>
        <taxon>Acari</taxon>
        <taxon>Parasitiformes</taxon>
        <taxon>Mesostigmata</taxon>
        <taxon>Gamasina</taxon>
        <taxon>Phytoseioidea</taxon>
        <taxon>Phytoseiidae</taxon>
        <taxon>Typhlodrominae</taxon>
        <taxon>Galendromus</taxon>
    </lineage>
</organism>
<dbReference type="RefSeq" id="XP_003738749.2">
    <property type="nucleotide sequence ID" value="XM_003738701.2"/>
</dbReference>
<dbReference type="PANTHER" id="PTHR43243:SF4">
    <property type="entry name" value="CATIONIC AMINO ACID TRANSPORTER 4"/>
    <property type="match status" value="1"/>
</dbReference>
<feature type="transmembrane region" description="Helical" evidence="6">
    <location>
        <begin position="125"/>
        <end position="141"/>
    </location>
</feature>
<feature type="transmembrane region" description="Helical" evidence="6">
    <location>
        <begin position="426"/>
        <end position="446"/>
    </location>
</feature>
<evidence type="ECO:0000313" key="8">
    <source>
        <dbReference type="Proteomes" id="UP000694867"/>
    </source>
</evidence>